<dbReference type="CDD" id="cd09272">
    <property type="entry name" value="RNase_HI_RT_Ty1"/>
    <property type="match status" value="1"/>
</dbReference>
<dbReference type="InterPro" id="IPR013103">
    <property type="entry name" value="RVT_2"/>
</dbReference>
<gene>
    <name evidence="2" type="primary">RE2_387</name>
    <name evidence="2" type="ORF">CK203_095095</name>
</gene>
<dbReference type="AlphaFoldDB" id="A0A438DS57"/>
<evidence type="ECO:0000313" key="2">
    <source>
        <dbReference type="EMBL" id="RVW38078.1"/>
    </source>
</evidence>
<name>A0A438DS57_VITVI</name>
<dbReference type="InterPro" id="IPR043502">
    <property type="entry name" value="DNA/RNA_pol_sf"/>
</dbReference>
<feature type="domain" description="Reverse transcriptase Ty1/copia-type" evidence="1">
    <location>
        <begin position="22"/>
        <end position="131"/>
    </location>
</feature>
<accession>A0A438DS57</accession>
<dbReference type="Proteomes" id="UP000288805">
    <property type="component" value="Unassembled WGS sequence"/>
</dbReference>
<dbReference type="SUPFAM" id="SSF56672">
    <property type="entry name" value="DNA/RNA polymerases"/>
    <property type="match status" value="1"/>
</dbReference>
<comment type="caution">
    <text evidence="2">The sequence shown here is derived from an EMBL/GenBank/DDBJ whole genome shotgun (WGS) entry which is preliminary data.</text>
</comment>
<evidence type="ECO:0000313" key="3">
    <source>
        <dbReference type="Proteomes" id="UP000288805"/>
    </source>
</evidence>
<evidence type="ECO:0000259" key="1">
    <source>
        <dbReference type="Pfam" id="PF07727"/>
    </source>
</evidence>
<protein>
    <submittedName>
        <fullName evidence="2">Retrovirus-related Pol polyprotein from transposon RE2</fullName>
    </submittedName>
</protein>
<dbReference type="PANTHER" id="PTHR11439:SF517">
    <property type="entry name" value="CYSTEINE-RICH RLK (RECEPTOR-LIKE PROTEIN KINASE) 8"/>
    <property type="match status" value="1"/>
</dbReference>
<dbReference type="PANTHER" id="PTHR11439">
    <property type="entry name" value="GAG-POL-RELATED RETROTRANSPOSON"/>
    <property type="match status" value="1"/>
</dbReference>
<organism evidence="2 3">
    <name type="scientific">Vitis vinifera</name>
    <name type="common">Grape</name>
    <dbReference type="NCBI Taxonomy" id="29760"/>
    <lineage>
        <taxon>Eukaryota</taxon>
        <taxon>Viridiplantae</taxon>
        <taxon>Streptophyta</taxon>
        <taxon>Embryophyta</taxon>
        <taxon>Tracheophyta</taxon>
        <taxon>Spermatophyta</taxon>
        <taxon>Magnoliopsida</taxon>
        <taxon>eudicotyledons</taxon>
        <taxon>Gunneridae</taxon>
        <taxon>Pentapetalae</taxon>
        <taxon>rosids</taxon>
        <taxon>Vitales</taxon>
        <taxon>Vitaceae</taxon>
        <taxon>Viteae</taxon>
        <taxon>Vitis</taxon>
    </lineage>
</organism>
<dbReference type="Pfam" id="PF07727">
    <property type="entry name" value="RVT_2"/>
    <property type="match status" value="1"/>
</dbReference>
<dbReference type="EMBL" id="QGNW01001514">
    <property type="protein sequence ID" value="RVW38078.1"/>
    <property type="molecule type" value="Genomic_DNA"/>
</dbReference>
<reference evidence="2 3" key="1">
    <citation type="journal article" date="2018" name="PLoS Genet.">
        <title>Population sequencing reveals clonal diversity and ancestral inbreeding in the grapevine cultivar Chardonnay.</title>
        <authorList>
            <person name="Roach M.J."/>
            <person name="Johnson D.L."/>
            <person name="Bohlmann J."/>
            <person name="van Vuuren H.J."/>
            <person name="Jones S.J."/>
            <person name="Pretorius I.S."/>
            <person name="Schmidt S.A."/>
            <person name="Borneman A.R."/>
        </authorList>
    </citation>
    <scope>NUCLEOTIDE SEQUENCE [LARGE SCALE GENOMIC DNA]</scope>
    <source>
        <strain evidence="3">cv. Chardonnay</strain>
        <tissue evidence="2">Leaf</tissue>
    </source>
</reference>
<sequence length="309" mass="35580">MFSNCRKLSMVFFRHHVHGTPKLQNFLLSIGFIISKSDSSLFIHRQKELTVFLLVYVDDIIITGTSFQQVQRFITTSAHRFCLKDLDHLAYFFRVEAIHTSSNLFLSQYKYICDLLEKHNMLGANAISTPISSTMPLKLHDGAPLADPIKYRQTLIGRENSDDCTSTSTYVVFLGCNPISWSFKKQKIVARSYTEVEYRVVATTTVEINWVQNLLYELQAQSPSTPTIYYDNVGATYVCTNTVFHSRMKHIAIDFPFVRDQVPKSCYMFLIFILLTNSLTLSQSPYLAFSFKSLFQDWHPRWKLNLAGA</sequence>
<proteinExistence type="predicted"/>